<keyword evidence="2" id="KW-1185">Reference proteome</keyword>
<gene>
    <name evidence="1" type="ORF">SNEC2469_LOCUS11009</name>
</gene>
<comment type="caution">
    <text evidence="1">The sequence shown here is derived from an EMBL/GenBank/DDBJ whole genome shotgun (WGS) entry which is preliminary data.</text>
</comment>
<name>A0A812QTB6_9DINO</name>
<evidence type="ECO:0000313" key="2">
    <source>
        <dbReference type="Proteomes" id="UP000601435"/>
    </source>
</evidence>
<protein>
    <submittedName>
        <fullName evidence="1">Uncharacterized protein</fullName>
    </submittedName>
</protein>
<reference evidence="1" key="1">
    <citation type="submission" date="2021-02" db="EMBL/GenBank/DDBJ databases">
        <authorList>
            <person name="Dougan E. K."/>
            <person name="Rhodes N."/>
            <person name="Thang M."/>
            <person name="Chan C."/>
        </authorList>
    </citation>
    <scope>NUCLEOTIDE SEQUENCE</scope>
</reference>
<dbReference type="AlphaFoldDB" id="A0A812QTB6"/>
<dbReference type="Proteomes" id="UP000601435">
    <property type="component" value="Unassembled WGS sequence"/>
</dbReference>
<proteinExistence type="predicted"/>
<accession>A0A812QTB6</accession>
<evidence type="ECO:0000313" key="1">
    <source>
        <dbReference type="EMBL" id="CAE7402111.1"/>
    </source>
</evidence>
<organism evidence="1 2">
    <name type="scientific">Symbiodinium necroappetens</name>
    <dbReference type="NCBI Taxonomy" id="1628268"/>
    <lineage>
        <taxon>Eukaryota</taxon>
        <taxon>Sar</taxon>
        <taxon>Alveolata</taxon>
        <taxon>Dinophyceae</taxon>
        <taxon>Suessiales</taxon>
        <taxon>Symbiodiniaceae</taxon>
        <taxon>Symbiodinium</taxon>
    </lineage>
</organism>
<sequence length="88" mass="10148">MQDVPVATIQTLRLLRSVDARVWRLGEELCDVRVLVQGHTPRRRRGNRRNRSFGRLLVVARPTARLLDALTSRMFCADVRRIPNAQCP</sequence>
<dbReference type="EMBL" id="CAJNJA010017477">
    <property type="protein sequence ID" value="CAE7402111.1"/>
    <property type="molecule type" value="Genomic_DNA"/>
</dbReference>